<dbReference type="EMBL" id="BART01011023">
    <property type="protein sequence ID" value="GAG79781.1"/>
    <property type="molecule type" value="Genomic_DNA"/>
</dbReference>
<dbReference type="PANTHER" id="PTHR47059:SF1">
    <property type="entry name" value="TETRATRICOPEPTIDE REPEAT PROTEIN 32"/>
    <property type="match status" value="1"/>
</dbReference>
<dbReference type="InterPro" id="IPR019734">
    <property type="entry name" value="TPR_rpt"/>
</dbReference>
<protein>
    <submittedName>
        <fullName evidence="1">Uncharacterized protein</fullName>
    </submittedName>
</protein>
<sequence length="82" mass="9238">NYTKAYNNRGIAKMSLAQYEQAINDYKQAVRLKPKFAGAFFNQGLADYELEKIDSMCNNFKKSCGLGNCKGSKWANKKGLCK</sequence>
<dbReference type="Gene3D" id="1.25.40.10">
    <property type="entry name" value="Tetratricopeptide repeat domain"/>
    <property type="match status" value="1"/>
</dbReference>
<feature type="non-terminal residue" evidence="1">
    <location>
        <position position="1"/>
    </location>
</feature>
<dbReference type="PROSITE" id="PS50005">
    <property type="entry name" value="TPR"/>
    <property type="match status" value="1"/>
</dbReference>
<accession>X1C5W2</accession>
<dbReference type="SUPFAM" id="SSF48452">
    <property type="entry name" value="TPR-like"/>
    <property type="match status" value="1"/>
</dbReference>
<dbReference type="PANTHER" id="PTHR47059">
    <property type="entry name" value="TETRATRICOPEPTIDE REPEAT PROTEIN 32"/>
    <property type="match status" value="1"/>
</dbReference>
<organism evidence="1">
    <name type="scientific">marine sediment metagenome</name>
    <dbReference type="NCBI Taxonomy" id="412755"/>
    <lineage>
        <taxon>unclassified sequences</taxon>
        <taxon>metagenomes</taxon>
        <taxon>ecological metagenomes</taxon>
    </lineage>
</organism>
<evidence type="ECO:0000313" key="1">
    <source>
        <dbReference type="EMBL" id="GAG79781.1"/>
    </source>
</evidence>
<dbReference type="SMART" id="SM00028">
    <property type="entry name" value="TPR"/>
    <property type="match status" value="1"/>
</dbReference>
<name>X1C5W2_9ZZZZ</name>
<gene>
    <name evidence="1" type="ORF">S01H4_23677</name>
</gene>
<reference evidence="1" key="1">
    <citation type="journal article" date="2014" name="Front. Microbiol.">
        <title>High frequency of phylogenetically diverse reductive dehalogenase-homologous genes in deep subseafloor sedimentary metagenomes.</title>
        <authorList>
            <person name="Kawai M."/>
            <person name="Futagami T."/>
            <person name="Toyoda A."/>
            <person name="Takaki Y."/>
            <person name="Nishi S."/>
            <person name="Hori S."/>
            <person name="Arai W."/>
            <person name="Tsubouchi T."/>
            <person name="Morono Y."/>
            <person name="Uchiyama I."/>
            <person name="Ito T."/>
            <person name="Fujiyama A."/>
            <person name="Inagaki F."/>
            <person name="Takami H."/>
        </authorList>
    </citation>
    <scope>NUCLEOTIDE SEQUENCE</scope>
    <source>
        <strain evidence="1">Expedition CK06-06</strain>
    </source>
</reference>
<dbReference type="PROSITE" id="PS50293">
    <property type="entry name" value="TPR_REGION"/>
    <property type="match status" value="1"/>
</dbReference>
<dbReference type="InterPro" id="IPR011990">
    <property type="entry name" value="TPR-like_helical_dom_sf"/>
</dbReference>
<comment type="caution">
    <text evidence="1">The sequence shown here is derived from an EMBL/GenBank/DDBJ whole genome shotgun (WGS) entry which is preliminary data.</text>
</comment>
<dbReference type="Pfam" id="PF00515">
    <property type="entry name" value="TPR_1"/>
    <property type="match status" value="1"/>
</dbReference>
<proteinExistence type="predicted"/>
<dbReference type="AlphaFoldDB" id="X1C5W2"/>